<proteinExistence type="predicted"/>
<dbReference type="Proteomes" id="UP000031572">
    <property type="component" value="Unassembled WGS sequence"/>
</dbReference>
<protein>
    <recommendedName>
        <fullName evidence="3">Formylmethanofuran dehydrogenase subunit E domain-containing protein</fullName>
    </recommendedName>
</protein>
<reference evidence="1 2" key="1">
    <citation type="submission" date="2014-12" db="EMBL/GenBank/DDBJ databases">
        <title>Denitrispirillum autotrophicum gen. nov., sp. nov., Denitrifying, Facultatively Autotrophic Bacteria Isolated from Rice Paddy Soil.</title>
        <authorList>
            <person name="Ishii S."/>
            <person name="Ashida N."/>
            <person name="Ohno H."/>
            <person name="Otsuka S."/>
            <person name="Yokota A."/>
            <person name="Senoo K."/>
        </authorList>
    </citation>
    <scope>NUCLEOTIDE SEQUENCE [LARGE SCALE GENOMIC DNA]</scope>
    <source>
        <strain evidence="1 2">TSA66</strain>
    </source>
</reference>
<name>A0A0C2BQ78_9BURK</name>
<accession>A0A0C2BQ78</accession>
<comment type="caution">
    <text evidence="1">The sequence shown here is derived from an EMBL/GenBank/DDBJ whole genome shotgun (WGS) entry which is preliminary data.</text>
</comment>
<dbReference type="RefSeq" id="WP_040042045.1">
    <property type="nucleotide sequence ID" value="NZ_JWJG01000028.1"/>
</dbReference>
<gene>
    <name evidence="1" type="ORF">TSA66_01550</name>
</gene>
<organism evidence="1 2">
    <name type="scientific">Noviherbaspirillum autotrophicum</name>
    <dbReference type="NCBI Taxonomy" id="709839"/>
    <lineage>
        <taxon>Bacteria</taxon>
        <taxon>Pseudomonadati</taxon>
        <taxon>Pseudomonadota</taxon>
        <taxon>Betaproteobacteria</taxon>
        <taxon>Burkholderiales</taxon>
        <taxon>Oxalobacteraceae</taxon>
        <taxon>Noviherbaspirillum</taxon>
    </lineage>
</organism>
<evidence type="ECO:0008006" key="3">
    <source>
        <dbReference type="Google" id="ProtNLM"/>
    </source>
</evidence>
<keyword evidence="2" id="KW-1185">Reference proteome</keyword>
<dbReference type="EMBL" id="JWJG01000028">
    <property type="protein sequence ID" value="KIF83410.1"/>
    <property type="molecule type" value="Genomic_DNA"/>
</dbReference>
<evidence type="ECO:0000313" key="2">
    <source>
        <dbReference type="Proteomes" id="UP000031572"/>
    </source>
</evidence>
<dbReference type="AlphaFoldDB" id="A0A0C2BQ78"/>
<evidence type="ECO:0000313" key="1">
    <source>
        <dbReference type="EMBL" id="KIF83410.1"/>
    </source>
</evidence>
<dbReference type="STRING" id="709839.TSA66_01550"/>
<sequence length="202" mass="22190">MNYPAFFDQAPAITVHDGLAEFLGACSDGMITYRYLDAVRLAGHSCPTVAGAYLLTRRALNLLYPEQVPERGAIQVRFAAPLDEGVTGVIGSVVSLVTGAAGLGGFKGIGHDFRRQNLMYFSCALEGEVRFDRLDTGSSVMLSMRMNRVEPDPRTGPLLRKILSGEAGLQERGEFAELWQERVRRILIDHADDPELILHNQA</sequence>